<feature type="non-terminal residue" evidence="2">
    <location>
        <position position="1"/>
    </location>
</feature>
<comment type="caution">
    <text evidence="2">The sequence shown here is derived from an EMBL/GenBank/DDBJ whole genome shotgun (WGS) entry which is preliminary data.</text>
</comment>
<reference evidence="2" key="1">
    <citation type="submission" date="2021-06" db="EMBL/GenBank/DDBJ databases">
        <authorList>
            <person name="Kallberg Y."/>
            <person name="Tangrot J."/>
            <person name="Rosling A."/>
        </authorList>
    </citation>
    <scope>NUCLEOTIDE SEQUENCE</scope>
    <source>
        <strain evidence="2">IN212</strain>
    </source>
</reference>
<name>A0A9N9K4Y2_9GLOM</name>
<sequence>QSQQGLGQEVDNFNISNPTLHKGKGRPAHKRYLSAIEDHSNKRVCPSIQDEISELGSKRKN</sequence>
<dbReference type="Proteomes" id="UP000789396">
    <property type="component" value="Unassembled WGS sequence"/>
</dbReference>
<accession>A0A9N9K4Y2</accession>
<dbReference type="EMBL" id="CAJVPZ010083970">
    <property type="protein sequence ID" value="CAG8810348.1"/>
    <property type="molecule type" value="Genomic_DNA"/>
</dbReference>
<feature type="region of interest" description="Disordered" evidence="1">
    <location>
        <begin position="1"/>
        <end position="27"/>
    </location>
</feature>
<organism evidence="2 3">
    <name type="scientific">Racocetra fulgida</name>
    <dbReference type="NCBI Taxonomy" id="60492"/>
    <lineage>
        <taxon>Eukaryota</taxon>
        <taxon>Fungi</taxon>
        <taxon>Fungi incertae sedis</taxon>
        <taxon>Mucoromycota</taxon>
        <taxon>Glomeromycotina</taxon>
        <taxon>Glomeromycetes</taxon>
        <taxon>Diversisporales</taxon>
        <taxon>Gigasporaceae</taxon>
        <taxon>Racocetra</taxon>
    </lineage>
</organism>
<evidence type="ECO:0000313" key="3">
    <source>
        <dbReference type="Proteomes" id="UP000789396"/>
    </source>
</evidence>
<gene>
    <name evidence="2" type="ORF">RFULGI_LOCUS18682</name>
</gene>
<feature type="non-terminal residue" evidence="2">
    <location>
        <position position="61"/>
    </location>
</feature>
<dbReference type="OrthoDB" id="2441867at2759"/>
<evidence type="ECO:0000313" key="2">
    <source>
        <dbReference type="EMBL" id="CAG8810348.1"/>
    </source>
</evidence>
<keyword evidence="3" id="KW-1185">Reference proteome</keyword>
<feature type="compositionally biased region" description="Polar residues" evidence="1">
    <location>
        <begin position="1"/>
        <end position="19"/>
    </location>
</feature>
<evidence type="ECO:0000256" key="1">
    <source>
        <dbReference type="SAM" id="MobiDB-lite"/>
    </source>
</evidence>
<proteinExistence type="predicted"/>
<dbReference type="AlphaFoldDB" id="A0A9N9K4Y2"/>
<protein>
    <submittedName>
        <fullName evidence="2">11957_t:CDS:1</fullName>
    </submittedName>
</protein>